<dbReference type="Pfam" id="PF04967">
    <property type="entry name" value="HTH_10"/>
    <property type="match status" value="1"/>
</dbReference>
<dbReference type="GeneID" id="71928464"/>
<dbReference type="PANTHER" id="PTHR34236:SF1">
    <property type="entry name" value="DIMETHYL SULFOXIDE REDUCTASE TRANSCRIPTIONAL ACTIVATOR"/>
    <property type="match status" value="1"/>
</dbReference>
<organism evidence="4 5">
    <name type="scientific">Halocatena salina</name>
    <dbReference type="NCBI Taxonomy" id="2934340"/>
    <lineage>
        <taxon>Archaea</taxon>
        <taxon>Methanobacteriati</taxon>
        <taxon>Methanobacteriota</taxon>
        <taxon>Stenosarchaea group</taxon>
        <taxon>Halobacteria</taxon>
        <taxon>Halobacteriales</taxon>
        <taxon>Natronomonadaceae</taxon>
        <taxon>Halocatena</taxon>
    </lineage>
</organism>
<keyword evidence="2" id="KW-0804">Transcription</keyword>
<sequence>MGLIAEYQITYQQLPLTDVATAVPGMTIELTVGQPNQAGPPPFVVRATGGAFEELERAFEASAFVRSYSLIARGQTTRAYQLLPAASMEEQLGTTVSQPAQLRALSDNESIVERIAVTPEGWVQQRWFADRTAFREYCAFWRENAAAFSVHRLTESTLEEDRNEPPRMTDRQREALHTAYEMGYFEIPRTATLTEVATALGISASSLSERLRRAQTRLIEHSPVEDKSPH</sequence>
<dbReference type="PANTHER" id="PTHR34236">
    <property type="entry name" value="DIMETHYL SULFOXIDE REDUCTASE TRANSCRIPTIONAL ACTIVATOR"/>
    <property type="match status" value="1"/>
</dbReference>
<evidence type="ECO:0000259" key="3">
    <source>
        <dbReference type="Pfam" id="PF04967"/>
    </source>
</evidence>
<proteinExistence type="predicted"/>
<dbReference type="RefSeq" id="WP_247993045.1">
    <property type="nucleotide sequence ID" value="NZ_CP096019.1"/>
</dbReference>
<name>A0A8T9ZZV0_9EURY</name>
<accession>A0A8T9ZZV0</accession>
<dbReference type="KEGG" id="haad:MW046_10415"/>
<dbReference type="InterPro" id="IPR007050">
    <property type="entry name" value="HTH_bacterioopsin"/>
</dbReference>
<gene>
    <name evidence="4" type="ORF">MW046_10415</name>
</gene>
<keyword evidence="5" id="KW-1185">Reference proteome</keyword>
<keyword evidence="1" id="KW-0805">Transcription regulation</keyword>
<evidence type="ECO:0000256" key="2">
    <source>
        <dbReference type="ARBA" id="ARBA00023163"/>
    </source>
</evidence>
<evidence type="ECO:0000256" key="1">
    <source>
        <dbReference type="ARBA" id="ARBA00023015"/>
    </source>
</evidence>
<protein>
    <submittedName>
        <fullName evidence="4">Helix-turn-helix domain-containing protein</fullName>
    </submittedName>
</protein>
<feature type="domain" description="HTH bat-type" evidence="3">
    <location>
        <begin position="168"/>
        <end position="220"/>
    </location>
</feature>
<evidence type="ECO:0000313" key="4">
    <source>
        <dbReference type="EMBL" id="UPM42371.1"/>
    </source>
</evidence>
<dbReference type="AlphaFoldDB" id="A0A8T9ZZV0"/>
<dbReference type="Proteomes" id="UP000831768">
    <property type="component" value="Chromosome"/>
</dbReference>
<dbReference type="EMBL" id="CP096019">
    <property type="protein sequence ID" value="UPM42371.1"/>
    <property type="molecule type" value="Genomic_DNA"/>
</dbReference>
<evidence type="ECO:0000313" key="5">
    <source>
        <dbReference type="Proteomes" id="UP000831768"/>
    </source>
</evidence>
<reference evidence="4" key="1">
    <citation type="submission" date="2022-04" db="EMBL/GenBank/DDBJ databases">
        <title>Halocatena sp. nov., isolated from a salt lake.</title>
        <authorList>
            <person name="Cui H.-L."/>
        </authorList>
    </citation>
    <scope>NUCLEOTIDE SEQUENCE</scope>
    <source>
        <strain evidence="4">AD-1</strain>
    </source>
</reference>